<evidence type="ECO:0000259" key="10">
    <source>
        <dbReference type="PROSITE" id="PS51745"/>
    </source>
</evidence>
<evidence type="ECO:0000256" key="2">
    <source>
        <dbReference type="ARBA" id="ARBA00006728"/>
    </source>
</evidence>
<organism evidence="11">
    <name type="scientific">Araucaria cunninghamii</name>
    <name type="common">Hoop pine</name>
    <name type="synonym">Moreton Bay pine</name>
    <dbReference type="NCBI Taxonomy" id="56994"/>
    <lineage>
        <taxon>Eukaryota</taxon>
        <taxon>Viridiplantae</taxon>
        <taxon>Streptophyta</taxon>
        <taxon>Embryophyta</taxon>
        <taxon>Tracheophyta</taxon>
        <taxon>Spermatophyta</taxon>
        <taxon>Pinopsida</taxon>
        <taxon>Pinidae</taxon>
        <taxon>Conifers II</taxon>
        <taxon>Araucariales</taxon>
        <taxon>Araucariaceae</taxon>
        <taxon>Araucaria</taxon>
    </lineage>
</organism>
<keyword evidence="6 8" id="KW-0539">Nucleus</keyword>
<evidence type="ECO:0000256" key="4">
    <source>
        <dbReference type="ARBA" id="ARBA00023015"/>
    </source>
</evidence>
<comment type="function">
    <text evidence="8">Aux/IAA proteins are short-lived transcriptional factors that function as repressors of early auxin response genes at low auxin concentrations.</text>
</comment>
<evidence type="ECO:0000256" key="6">
    <source>
        <dbReference type="ARBA" id="ARBA00023242"/>
    </source>
</evidence>
<comment type="similarity">
    <text evidence="2 8">Belongs to the Aux/IAA family.</text>
</comment>
<accession>A0A0D6QZL0</accession>
<evidence type="ECO:0000256" key="5">
    <source>
        <dbReference type="ARBA" id="ARBA00023163"/>
    </source>
</evidence>
<evidence type="ECO:0000256" key="7">
    <source>
        <dbReference type="ARBA" id="ARBA00023294"/>
    </source>
</evidence>
<dbReference type="Pfam" id="PF02309">
    <property type="entry name" value="AUX_IAA"/>
    <property type="match status" value="1"/>
</dbReference>
<dbReference type="Gene3D" id="3.10.20.90">
    <property type="entry name" value="Phosphatidylinositol 3-kinase Catalytic Subunit, Chain A, domain 1"/>
    <property type="match status" value="1"/>
</dbReference>
<feature type="compositionally biased region" description="Polar residues" evidence="9">
    <location>
        <begin position="232"/>
        <end position="261"/>
    </location>
</feature>
<dbReference type="GO" id="GO:0009734">
    <property type="term" value="P:auxin-activated signaling pathway"/>
    <property type="evidence" value="ECO:0007669"/>
    <property type="project" value="UniProtKB-UniRule"/>
</dbReference>
<dbReference type="EMBL" id="GCKF01040563">
    <property type="protein sequence ID" value="JAG95443.1"/>
    <property type="molecule type" value="Transcribed_RNA"/>
</dbReference>
<name>A0A0D6QZL0_ARACU</name>
<feature type="compositionally biased region" description="Low complexity" evidence="9">
    <location>
        <begin position="1"/>
        <end position="18"/>
    </location>
</feature>
<evidence type="ECO:0000256" key="9">
    <source>
        <dbReference type="SAM" id="MobiDB-lite"/>
    </source>
</evidence>
<dbReference type="EMBL" id="GCKF01040565">
    <property type="protein sequence ID" value="JAG95442.1"/>
    <property type="molecule type" value="Transcribed_RNA"/>
</dbReference>
<keyword evidence="4 8" id="KW-0805">Transcription regulation</keyword>
<evidence type="ECO:0000313" key="11">
    <source>
        <dbReference type="EMBL" id="JAG95443.1"/>
    </source>
</evidence>
<feature type="region of interest" description="Disordered" evidence="9">
    <location>
        <begin position="216"/>
        <end position="261"/>
    </location>
</feature>
<reference evidence="11" key="1">
    <citation type="submission" date="2015-03" db="EMBL/GenBank/DDBJ databases">
        <title>A transcriptome of Araucaria cunninghamii, an australian fine timber species.</title>
        <authorList>
            <person name="Jing Yi C.J.Y."/>
            <person name="Yin San L.Y.S."/>
            <person name="Abdul Karim S.S."/>
            <person name="Wan Azmi N.N."/>
            <person name="Hercus R.R."/>
            <person name="Croft L.L."/>
        </authorList>
    </citation>
    <scope>NUCLEOTIDE SEQUENCE</scope>
    <source>
        <strain evidence="11">MI0301</strain>
        <tissue evidence="11">Leaf</tissue>
    </source>
</reference>
<comment type="subcellular location">
    <subcellularLocation>
        <location evidence="1 8">Nucleus</location>
    </subcellularLocation>
</comment>
<dbReference type="SUPFAM" id="SSF54277">
    <property type="entry name" value="CAD &amp; PB1 domains"/>
    <property type="match status" value="1"/>
</dbReference>
<keyword evidence="3 8" id="KW-0678">Repressor</keyword>
<feature type="region of interest" description="Disordered" evidence="9">
    <location>
        <begin position="1"/>
        <end position="27"/>
    </location>
</feature>
<dbReference type="GO" id="GO:0005634">
    <property type="term" value="C:nucleus"/>
    <property type="evidence" value="ECO:0007669"/>
    <property type="project" value="UniProtKB-SubCell"/>
</dbReference>
<protein>
    <recommendedName>
        <fullName evidence="8">Auxin-responsive protein</fullName>
    </recommendedName>
</protein>
<dbReference type="InterPro" id="IPR033389">
    <property type="entry name" value="AUX/IAA_dom"/>
</dbReference>
<proteinExistence type="inferred from homology"/>
<dbReference type="PANTHER" id="PTHR31734">
    <property type="entry name" value="AUXIN-RESPONSIVE PROTEIN IAA17"/>
    <property type="match status" value="1"/>
</dbReference>
<dbReference type="PROSITE" id="PS51745">
    <property type="entry name" value="PB1"/>
    <property type="match status" value="1"/>
</dbReference>
<keyword evidence="7 8" id="KW-0927">Auxin signaling pathway</keyword>
<dbReference type="FunFam" id="3.10.20.90:FF:000078">
    <property type="entry name" value="Auxin-responsive protein"/>
    <property type="match status" value="1"/>
</dbReference>
<comment type="subunit">
    <text evidence="8">Homodimers and heterodimers.</text>
</comment>
<dbReference type="InterPro" id="IPR003311">
    <property type="entry name" value="AUX_IAA"/>
</dbReference>
<dbReference type="PANTHER" id="PTHR31734:SF6">
    <property type="entry name" value="AUXIN-RESPONSIVE PROTEIN IAA11"/>
    <property type="match status" value="1"/>
</dbReference>
<keyword evidence="5 8" id="KW-0804">Transcription</keyword>
<feature type="region of interest" description="Disordered" evidence="9">
    <location>
        <begin position="51"/>
        <end position="70"/>
    </location>
</feature>
<dbReference type="GO" id="GO:0006355">
    <property type="term" value="P:regulation of DNA-templated transcription"/>
    <property type="evidence" value="ECO:0007669"/>
    <property type="project" value="InterPro"/>
</dbReference>
<sequence length="393" mass="42658">MQSTAGLSLSNGSNSKSNVTTASTVSQARTGLTEHDYIGLSEVSSSSHASASLSSEYVEEHQSNGGSLGETELNLGLSLSYKRENNKSNAATGVSSSFGVSDKALACEEEYQMCSGDNKNNNPCGWSRGGFKQWVPQERAWQGARILTAQDLQGVAAPLPQDMDMAATSGFAFSNSGRAIMSSASASAVSAGTKRGPHESVESDTIHHTSAMPKEQAVGWPPIGQFRRRSKIPSNRRPSVDNQEECVQQTNKPVQNQNQKQGSSLYVKVNMDGVPIGRKVDLNVHESYETLAFALEEMFQRPANVNGQNAGQICIQRAHSVANEAKRSRLLDGSSDFVLTYEDKEGDWMLVGDVPWRMFVNTVKRLRIMKTTDANGLGPRCPEKLNRHKSKPV</sequence>
<dbReference type="AlphaFoldDB" id="A0A0D6QZL0"/>
<evidence type="ECO:0000256" key="1">
    <source>
        <dbReference type="ARBA" id="ARBA00004123"/>
    </source>
</evidence>
<dbReference type="InterPro" id="IPR053793">
    <property type="entry name" value="PB1-like"/>
</dbReference>
<evidence type="ECO:0000256" key="3">
    <source>
        <dbReference type="ARBA" id="ARBA00022491"/>
    </source>
</evidence>
<feature type="domain" description="PB1" evidence="10">
    <location>
        <begin position="264"/>
        <end position="371"/>
    </location>
</feature>
<evidence type="ECO:0000256" key="8">
    <source>
        <dbReference type="RuleBase" id="RU004549"/>
    </source>
</evidence>